<organism evidence="3 4">
    <name type="scientific">Halogeometricum luteum</name>
    <dbReference type="NCBI Taxonomy" id="2950537"/>
    <lineage>
        <taxon>Archaea</taxon>
        <taxon>Methanobacteriati</taxon>
        <taxon>Methanobacteriota</taxon>
        <taxon>Stenosarchaea group</taxon>
        <taxon>Halobacteria</taxon>
        <taxon>Halobacteriales</taxon>
        <taxon>Haloferacaceae</taxon>
        <taxon>Halogeometricum</taxon>
    </lineage>
</organism>
<name>A0ABU2G241_9EURY</name>
<keyword evidence="4" id="KW-1185">Reference proteome</keyword>
<feature type="domain" description="SHOCT" evidence="2">
    <location>
        <begin position="97"/>
        <end position="122"/>
    </location>
</feature>
<dbReference type="CDD" id="cd11586">
    <property type="entry name" value="VbhA_like"/>
    <property type="match status" value="1"/>
</dbReference>
<proteinExistence type="predicted"/>
<keyword evidence="1" id="KW-1133">Transmembrane helix</keyword>
<reference evidence="3 4" key="1">
    <citation type="submission" date="2022-06" db="EMBL/GenBank/DDBJ databases">
        <title>Halogeometricum sp. a new haloarchaeum isolate from saline soil.</title>
        <authorList>
            <person name="Strakova D."/>
            <person name="Galisteo C."/>
            <person name="Sanchez-Porro C."/>
            <person name="Ventosa A."/>
        </authorList>
    </citation>
    <scope>NUCLEOTIDE SEQUENCE [LARGE SCALE GENOMIC DNA]</scope>
    <source>
        <strain evidence="4">S3BR25-2</strain>
    </source>
</reference>
<sequence>MNERKLLGWAVGTVAVVGAFALGTAVVSGGGTNGWWMPHMGAGGWMGPGTAGWMGMGGWGLGMLFVGLLWTALLVGVPVAVTYWFLARREDGRTDPAMDELRERYARGEIDEAEFESRKRRLSGQ</sequence>
<evidence type="ECO:0000313" key="4">
    <source>
        <dbReference type="Proteomes" id="UP001254813"/>
    </source>
</evidence>
<evidence type="ECO:0000259" key="2">
    <source>
        <dbReference type="Pfam" id="PF09851"/>
    </source>
</evidence>
<protein>
    <submittedName>
        <fullName evidence="3">SHOCT domain-containing protein</fullName>
    </submittedName>
</protein>
<comment type="caution">
    <text evidence="3">The sequence shown here is derived from an EMBL/GenBank/DDBJ whole genome shotgun (WGS) entry which is preliminary data.</text>
</comment>
<gene>
    <name evidence="3" type="ORF">NDI79_11745</name>
</gene>
<dbReference type="Proteomes" id="UP001254813">
    <property type="component" value="Unassembled WGS sequence"/>
</dbReference>
<accession>A0ABU2G241</accession>
<evidence type="ECO:0000313" key="3">
    <source>
        <dbReference type="EMBL" id="MDS0294843.1"/>
    </source>
</evidence>
<dbReference type="InterPro" id="IPR018649">
    <property type="entry name" value="SHOCT"/>
</dbReference>
<dbReference type="InterPro" id="IPR033788">
    <property type="entry name" value="VbhA-like"/>
</dbReference>
<keyword evidence="1" id="KW-0472">Membrane</keyword>
<dbReference type="EMBL" id="JAMQOQ010000002">
    <property type="protein sequence ID" value="MDS0294843.1"/>
    <property type="molecule type" value="Genomic_DNA"/>
</dbReference>
<keyword evidence="1" id="KW-0812">Transmembrane</keyword>
<dbReference type="RefSeq" id="WP_310928648.1">
    <property type="nucleotide sequence ID" value="NZ_JAMQOQ010000002.1"/>
</dbReference>
<dbReference type="Pfam" id="PF09851">
    <property type="entry name" value="SHOCT"/>
    <property type="match status" value="1"/>
</dbReference>
<evidence type="ECO:0000256" key="1">
    <source>
        <dbReference type="SAM" id="Phobius"/>
    </source>
</evidence>
<feature type="transmembrane region" description="Helical" evidence="1">
    <location>
        <begin position="53"/>
        <end position="86"/>
    </location>
</feature>